<keyword evidence="2" id="KW-0808">Transferase</keyword>
<name>A0ABS7GFI6_9BACT</name>
<dbReference type="GO" id="GO:0032259">
    <property type="term" value="P:methylation"/>
    <property type="evidence" value="ECO:0007669"/>
    <property type="project" value="UniProtKB-KW"/>
</dbReference>
<feature type="domain" description="Methyltransferase type 12" evidence="1">
    <location>
        <begin position="63"/>
        <end position="159"/>
    </location>
</feature>
<dbReference type="Pfam" id="PF08242">
    <property type="entry name" value="Methyltransf_12"/>
    <property type="match status" value="1"/>
</dbReference>
<dbReference type="SUPFAM" id="SSF53335">
    <property type="entry name" value="S-adenosyl-L-methionine-dependent methyltransferases"/>
    <property type="match status" value="1"/>
</dbReference>
<dbReference type="InterPro" id="IPR029063">
    <property type="entry name" value="SAM-dependent_MTases_sf"/>
</dbReference>
<comment type="caution">
    <text evidence="2">The sequence shown here is derived from an EMBL/GenBank/DDBJ whole genome shotgun (WGS) entry which is preliminary data.</text>
</comment>
<dbReference type="Proteomes" id="UP000812961">
    <property type="component" value="Unassembled WGS sequence"/>
</dbReference>
<keyword evidence="3" id="KW-1185">Reference proteome</keyword>
<accession>A0ABS7GFI6</accession>
<dbReference type="CDD" id="cd02440">
    <property type="entry name" value="AdoMet_MTases"/>
    <property type="match status" value="1"/>
</dbReference>
<evidence type="ECO:0000259" key="1">
    <source>
        <dbReference type="Pfam" id="PF08242"/>
    </source>
</evidence>
<evidence type="ECO:0000313" key="3">
    <source>
        <dbReference type="Proteomes" id="UP000812961"/>
    </source>
</evidence>
<keyword evidence="2" id="KW-0489">Methyltransferase</keyword>
<dbReference type="GO" id="GO:0008168">
    <property type="term" value="F:methyltransferase activity"/>
    <property type="evidence" value="ECO:0007669"/>
    <property type="project" value="UniProtKB-KW"/>
</dbReference>
<protein>
    <submittedName>
        <fullName evidence="2">Methyltransferase domain-containing protein</fullName>
    </submittedName>
</protein>
<evidence type="ECO:0000313" key="2">
    <source>
        <dbReference type="EMBL" id="MBW8686449.1"/>
    </source>
</evidence>
<gene>
    <name evidence="2" type="ORF">K1Y79_19060</name>
</gene>
<proteinExistence type="predicted"/>
<sequence length="278" mass="33407">MEVEVFFQLFLKELEQHKAMQQYYKFLNGEKSFNFRKNYFVQRLQYIYDTVRERGNVDLNIWDCGCGYGTTCLFLAMNGYKVYGSTLEFYIDEIEKRKSYWRQHGNVDLFRYDYKNLFEEAPVKEHFDFIIVQDTLHHLEPINDALSIFQHGLARNGKLIAIEENGDNIIQSMKLYKLRGNKRIITIWDERLQKNILLGNENIRGLDSWRQLFTKAALPVNDQSIKYIRYYLPFYYKQKNDVQVREQEQQLAVKSRLRKKYFFFGLNFTASPQHTSHS</sequence>
<reference evidence="2 3" key="1">
    <citation type="submission" date="2021-08" db="EMBL/GenBank/DDBJ databases">
        <title>The genome sequence of Chitinophaga sp. B61.</title>
        <authorList>
            <person name="Zhang X."/>
        </authorList>
    </citation>
    <scope>NUCLEOTIDE SEQUENCE [LARGE SCALE GENOMIC DNA]</scope>
    <source>
        <strain evidence="2 3">B61</strain>
    </source>
</reference>
<dbReference type="Gene3D" id="3.40.50.150">
    <property type="entry name" value="Vaccinia Virus protein VP39"/>
    <property type="match status" value="1"/>
</dbReference>
<dbReference type="EMBL" id="JAICCF010000003">
    <property type="protein sequence ID" value="MBW8686449.1"/>
    <property type="molecule type" value="Genomic_DNA"/>
</dbReference>
<organism evidence="2 3">
    <name type="scientific">Chitinophaga rhizophila</name>
    <dbReference type="NCBI Taxonomy" id="2866212"/>
    <lineage>
        <taxon>Bacteria</taxon>
        <taxon>Pseudomonadati</taxon>
        <taxon>Bacteroidota</taxon>
        <taxon>Chitinophagia</taxon>
        <taxon>Chitinophagales</taxon>
        <taxon>Chitinophagaceae</taxon>
        <taxon>Chitinophaga</taxon>
    </lineage>
</organism>
<dbReference type="InterPro" id="IPR013217">
    <property type="entry name" value="Methyltransf_12"/>
</dbReference>
<dbReference type="RefSeq" id="WP_220251750.1">
    <property type="nucleotide sequence ID" value="NZ_JAICCF010000003.1"/>
</dbReference>